<sequence>MIELLSDIETKTCQNHN</sequence>
<name>A0A2P2IR70_RHIMU</name>
<accession>A0A2P2IR70</accession>
<proteinExistence type="predicted"/>
<dbReference type="AlphaFoldDB" id="A0A2P2IR70"/>
<evidence type="ECO:0000313" key="1">
    <source>
        <dbReference type="EMBL" id="MBW83686.1"/>
    </source>
</evidence>
<protein>
    <submittedName>
        <fullName evidence="1">Uncharacterized protein</fullName>
    </submittedName>
</protein>
<reference evidence="1" key="1">
    <citation type="submission" date="2018-02" db="EMBL/GenBank/DDBJ databases">
        <title>Rhizophora mucronata_Transcriptome.</title>
        <authorList>
            <person name="Meera S.P."/>
            <person name="Sreeshan A."/>
            <person name="Augustine A."/>
        </authorList>
    </citation>
    <scope>NUCLEOTIDE SEQUENCE</scope>
    <source>
        <tissue evidence="1">Leaf</tissue>
    </source>
</reference>
<organism evidence="1">
    <name type="scientific">Rhizophora mucronata</name>
    <name type="common">Asiatic mangrove</name>
    <dbReference type="NCBI Taxonomy" id="61149"/>
    <lineage>
        <taxon>Eukaryota</taxon>
        <taxon>Viridiplantae</taxon>
        <taxon>Streptophyta</taxon>
        <taxon>Embryophyta</taxon>
        <taxon>Tracheophyta</taxon>
        <taxon>Spermatophyta</taxon>
        <taxon>Magnoliopsida</taxon>
        <taxon>eudicotyledons</taxon>
        <taxon>Gunneridae</taxon>
        <taxon>Pentapetalae</taxon>
        <taxon>rosids</taxon>
        <taxon>fabids</taxon>
        <taxon>Malpighiales</taxon>
        <taxon>Rhizophoraceae</taxon>
        <taxon>Rhizophora</taxon>
    </lineage>
</organism>
<dbReference type="EMBL" id="GGEC01003203">
    <property type="protein sequence ID" value="MBW83686.1"/>
    <property type="molecule type" value="Transcribed_RNA"/>
</dbReference>